<feature type="domain" description="PTS EIIA type-1" evidence="7">
    <location>
        <begin position="27"/>
        <end position="131"/>
    </location>
</feature>
<evidence type="ECO:0000313" key="9">
    <source>
        <dbReference type="Proteomes" id="UP000247612"/>
    </source>
</evidence>
<dbReference type="SUPFAM" id="SSF51261">
    <property type="entry name" value="Duplicated hybrid motif"/>
    <property type="match status" value="1"/>
</dbReference>
<dbReference type="EMBL" id="QJKH01000017">
    <property type="protein sequence ID" value="PXX75847.1"/>
    <property type="molecule type" value="Genomic_DNA"/>
</dbReference>
<proteinExistence type="predicted"/>
<keyword evidence="3" id="KW-0762">Sugar transport</keyword>
<evidence type="ECO:0000256" key="1">
    <source>
        <dbReference type="ARBA" id="ARBA00004496"/>
    </source>
</evidence>
<accession>A0A318KIE8</accession>
<dbReference type="RefSeq" id="WP_022937341.1">
    <property type="nucleotide sequence ID" value="NZ_CABKRQ010000002.1"/>
</dbReference>
<gene>
    <name evidence="8" type="ORF">DES51_11731</name>
</gene>
<keyword evidence="2" id="KW-0813">Transport</keyword>
<dbReference type="Pfam" id="PF00358">
    <property type="entry name" value="PTS_EIIA_1"/>
    <property type="match status" value="1"/>
</dbReference>
<evidence type="ECO:0000256" key="4">
    <source>
        <dbReference type="ARBA" id="ARBA00022679"/>
    </source>
</evidence>
<comment type="caution">
    <text evidence="8">The sequence shown here is derived from an EMBL/GenBank/DDBJ whole genome shotgun (WGS) entry which is preliminary data.</text>
</comment>
<dbReference type="AlphaFoldDB" id="A0A318KIE8"/>
<dbReference type="GO" id="GO:0016301">
    <property type="term" value="F:kinase activity"/>
    <property type="evidence" value="ECO:0007669"/>
    <property type="project" value="UniProtKB-KW"/>
</dbReference>
<dbReference type="Proteomes" id="UP000247612">
    <property type="component" value="Unassembled WGS sequence"/>
</dbReference>
<evidence type="ECO:0000259" key="7">
    <source>
        <dbReference type="PROSITE" id="PS51093"/>
    </source>
</evidence>
<dbReference type="Gene3D" id="2.70.70.10">
    <property type="entry name" value="Glucose Permease (Domain IIA)"/>
    <property type="match status" value="1"/>
</dbReference>
<keyword evidence="5" id="KW-0598">Phosphotransferase system</keyword>
<keyword evidence="6" id="KW-0418">Kinase</keyword>
<organism evidence="8 9">
    <name type="scientific">Dielma fastidiosa</name>
    <dbReference type="NCBI Taxonomy" id="1034346"/>
    <lineage>
        <taxon>Bacteria</taxon>
        <taxon>Bacillati</taxon>
        <taxon>Bacillota</taxon>
        <taxon>Erysipelotrichia</taxon>
        <taxon>Erysipelotrichales</taxon>
        <taxon>Erysipelotrichaceae</taxon>
        <taxon>Dielma</taxon>
    </lineage>
</organism>
<sequence length="153" mass="16662">MFNLFKKKEVFTAPVAGTIIPLEEVKDPVFSQKMMGDGFAVVPSGQTVYAPMSGIISVCFPTHHAIGMKMDNGAEVLIHIGIDTVKLGGEGFKALVEQGQTIKQGDPLVHVDLNLLKTKGYDATVMVVFPNQDIKVEKITRTIKENESVGIKF</sequence>
<dbReference type="InterPro" id="IPR050890">
    <property type="entry name" value="PTS_EIIA_component"/>
</dbReference>
<evidence type="ECO:0000256" key="6">
    <source>
        <dbReference type="ARBA" id="ARBA00022777"/>
    </source>
</evidence>
<dbReference type="GO" id="GO:0009401">
    <property type="term" value="P:phosphoenolpyruvate-dependent sugar phosphotransferase system"/>
    <property type="evidence" value="ECO:0007669"/>
    <property type="project" value="UniProtKB-KW"/>
</dbReference>
<dbReference type="FunFam" id="2.70.70.10:FF:000001">
    <property type="entry name" value="PTS system glucose-specific IIA component"/>
    <property type="match status" value="1"/>
</dbReference>
<keyword evidence="4" id="KW-0808">Transferase</keyword>
<dbReference type="GO" id="GO:0005737">
    <property type="term" value="C:cytoplasm"/>
    <property type="evidence" value="ECO:0007669"/>
    <property type="project" value="UniProtKB-SubCell"/>
</dbReference>
<dbReference type="PANTHER" id="PTHR45008:SF1">
    <property type="entry name" value="PTS SYSTEM GLUCOSE-SPECIFIC EIIA COMPONENT"/>
    <property type="match status" value="1"/>
</dbReference>
<dbReference type="InterPro" id="IPR001127">
    <property type="entry name" value="PTS_EIIA_1_perm"/>
</dbReference>
<keyword evidence="9" id="KW-1185">Reference proteome</keyword>
<dbReference type="PROSITE" id="PS00371">
    <property type="entry name" value="PTS_EIIA_TYPE_1_HIS"/>
    <property type="match status" value="1"/>
</dbReference>
<dbReference type="OrthoDB" id="92465at2"/>
<evidence type="ECO:0000313" key="8">
    <source>
        <dbReference type="EMBL" id="PXX75847.1"/>
    </source>
</evidence>
<evidence type="ECO:0000256" key="3">
    <source>
        <dbReference type="ARBA" id="ARBA00022597"/>
    </source>
</evidence>
<reference evidence="8 9" key="1">
    <citation type="submission" date="2018-05" db="EMBL/GenBank/DDBJ databases">
        <title>Genomic Encyclopedia of Type Strains, Phase IV (KMG-IV): sequencing the most valuable type-strain genomes for metagenomic binning, comparative biology and taxonomic classification.</title>
        <authorList>
            <person name="Goeker M."/>
        </authorList>
    </citation>
    <scope>NUCLEOTIDE SEQUENCE [LARGE SCALE GENOMIC DNA]</scope>
    <source>
        <strain evidence="8 9">JC118</strain>
    </source>
</reference>
<evidence type="ECO:0000256" key="5">
    <source>
        <dbReference type="ARBA" id="ARBA00022683"/>
    </source>
</evidence>
<dbReference type="PANTHER" id="PTHR45008">
    <property type="entry name" value="PTS SYSTEM GLUCOSE-SPECIFIC EIIA COMPONENT"/>
    <property type="match status" value="1"/>
</dbReference>
<dbReference type="InterPro" id="IPR011055">
    <property type="entry name" value="Dup_hybrid_motif"/>
</dbReference>
<protein>
    <submittedName>
        <fullName evidence="8">PTS system IIA component (Glc family)</fullName>
    </submittedName>
</protein>
<comment type="subcellular location">
    <subcellularLocation>
        <location evidence="1">Cytoplasm</location>
    </subcellularLocation>
</comment>
<evidence type="ECO:0000256" key="2">
    <source>
        <dbReference type="ARBA" id="ARBA00022448"/>
    </source>
</evidence>
<dbReference type="STRING" id="1034346.GCA_000313565_01027"/>
<dbReference type="PROSITE" id="PS51093">
    <property type="entry name" value="PTS_EIIA_TYPE_1"/>
    <property type="match status" value="1"/>
</dbReference>
<dbReference type="NCBIfam" id="TIGR00830">
    <property type="entry name" value="PTBA"/>
    <property type="match status" value="1"/>
</dbReference>
<name>A0A318KIE8_9FIRM</name>